<dbReference type="EMBL" id="LR796968">
    <property type="protein sequence ID" value="CAB4178532.1"/>
    <property type="molecule type" value="Genomic_DNA"/>
</dbReference>
<evidence type="ECO:0000313" key="4">
    <source>
        <dbReference type="EMBL" id="CAB4219571.1"/>
    </source>
</evidence>
<sequence>MANTLATPSWTTKEVARGFINKLVFLANVNRTYDSQYEIAGAKVGNTVNARLPQRFTVTDGQALQLQNLYDQTVPISLTNQKNVAFGYSSAQATTELDNIRARYVDPGSEALANAAEVLAFNAVYRDIYSSVGVPGTTPSATLTYLQAGVKLTDLSTPLKGRVAVLDPLAMSTLANTTSSLFNPGAIISENYEEGMFGRRQLGVDKWLQDPVRPTHTTGTFTASTPLVDGAGQTGSTINIDGWASGASTLKKGDIFTIAGVNSVNPLSYSSTGRLQQFVVTADTSDSSGAMATLPISPSIVTSGQLQTVDASPANNAVVTVLGATSASSGTLATTTSPQSFVYHPDAFAFVMADLMKPGAGAESTTVRSKALGFSIRMVEQYQIGTDQNPSRLDILIGAATIQARLAARVWG</sequence>
<dbReference type="Gene3D" id="2.40.30.240">
    <property type="match status" value="1"/>
</dbReference>
<dbReference type="EMBL" id="LR796490">
    <property type="protein sequence ID" value="CAB4147673.1"/>
    <property type="molecule type" value="Genomic_DNA"/>
</dbReference>
<reference evidence="1" key="1">
    <citation type="submission" date="2020-04" db="EMBL/GenBank/DDBJ databases">
        <authorList>
            <person name="Chiriac C."/>
            <person name="Salcher M."/>
            <person name="Ghai R."/>
            <person name="Kavagutti S V."/>
        </authorList>
    </citation>
    <scope>NUCLEOTIDE SEQUENCE</scope>
</reference>
<accession>A0A6J5MR64</accession>
<dbReference type="EMBL" id="LR797116">
    <property type="protein sequence ID" value="CAB4187981.1"/>
    <property type="molecule type" value="Genomic_DNA"/>
</dbReference>
<protein>
    <submittedName>
        <fullName evidence="1">Major capsid protein Gp5</fullName>
    </submittedName>
</protein>
<evidence type="ECO:0000313" key="1">
    <source>
        <dbReference type="EMBL" id="CAB4147673.1"/>
    </source>
</evidence>
<proteinExistence type="predicted"/>
<gene>
    <name evidence="2" type="ORF">UFOVP1017_39</name>
    <name evidence="3" type="ORF">UFOVP1168_39</name>
    <name evidence="4" type="ORF">UFOVP1617_14</name>
    <name evidence="1" type="ORF">UFOVP511_39</name>
</gene>
<dbReference type="Pfam" id="PF11651">
    <property type="entry name" value="P22_CoatProtein"/>
    <property type="match status" value="1"/>
</dbReference>
<name>A0A6J5MR64_9CAUD</name>
<dbReference type="EMBL" id="LR797483">
    <property type="protein sequence ID" value="CAB4219571.1"/>
    <property type="molecule type" value="Genomic_DNA"/>
</dbReference>
<dbReference type="InterPro" id="IPR024659">
    <property type="entry name" value="Phage_coat_Gp5"/>
</dbReference>
<organism evidence="1">
    <name type="scientific">uncultured Caudovirales phage</name>
    <dbReference type="NCBI Taxonomy" id="2100421"/>
    <lineage>
        <taxon>Viruses</taxon>
        <taxon>Duplodnaviria</taxon>
        <taxon>Heunggongvirae</taxon>
        <taxon>Uroviricota</taxon>
        <taxon>Caudoviricetes</taxon>
        <taxon>Peduoviridae</taxon>
        <taxon>Maltschvirus</taxon>
        <taxon>Maltschvirus maltsch</taxon>
    </lineage>
</organism>
<evidence type="ECO:0000313" key="2">
    <source>
        <dbReference type="EMBL" id="CAB4178532.1"/>
    </source>
</evidence>
<evidence type="ECO:0000313" key="3">
    <source>
        <dbReference type="EMBL" id="CAB4187981.1"/>
    </source>
</evidence>